<keyword evidence="2" id="KW-1185">Reference proteome</keyword>
<dbReference type="Gene3D" id="3.80.10.10">
    <property type="entry name" value="Ribonuclease Inhibitor"/>
    <property type="match status" value="1"/>
</dbReference>
<evidence type="ECO:0000313" key="2">
    <source>
        <dbReference type="Proteomes" id="UP000027195"/>
    </source>
</evidence>
<proteinExistence type="predicted"/>
<sequence>MPPVRLPNEIISTIFGFVDESRTLVTLAQCCTVFFAESYAWLYRHSLLHDLPSVIKWCAAIIRHPCAARAVRSLSIRISTRQYIYHNPSLSTSFWRVVARSIRLLINLATMDVSSLGHGKMGMPAWFFHACGTKDTLRHITTPNTLSPHFLAFLARHPSITAWSQGPWDIAKPAATALTQLISEPSTLPHLAYVSGPDSVVCKIVPGRPVTHVSVSTSNLEDFVHGQLLSLAQSSAVVKKLDLQAKHGDFTAEHLTAISRYLPQLETLRVQSRESPASYLTEWVSSLGSFTALTRIRVAGCSGDSIDGVLLAQAIHAHCRTIRIVILETTTSPAFLVHEKARTDLKTFAWSPQTCQWLPRLATVTTR</sequence>
<evidence type="ECO:0000313" key="1">
    <source>
        <dbReference type="EMBL" id="KDQ09056.1"/>
    </source>
</evidence>
<protein>
    <recommendedName>
        <fullName evidence="3">F-box domain-containing protein</fullName>
    </recommendedName>
</protein>
<accession>A0A067MBT2</accession>
<dbReference type="HOGENOM" id="CLU_754376_0_0_1"/>
<dbReference type="InParanoid" id="A0A067MBT2"/>
<name>A0A067MBT2_BOTB1</name>
<dbReference type="EMBL" id="KL198083">
    <property type="protein sequence ID" value="KDQ09056.1"/>
    <property type="molecule type" value="Genomic_DNA"/>
</dbReference>
<gene>
    <name evidence="1" type="ORF">BOTBODRAFT_191379</name>
</gene>
<dbReference type="AlphaFoldDB" id="A0A067MBT2"/>
<dbReference type="Proteomes" id="UP000027195">
    <property type="component" value="Unassembled WGS sequence"/>
</dbReference>
<dbReference type="OrthoDB" id="613763at2759"/>
<dbReference type="InterPro" id="IPR032675">
    <property type="entry name" value="LRR_dom_sf"/>
</dbReference>
<evidence type="ECO:0008006" key="3">
    <source>
        <dbReference type="Google" id="ProtNLM"/>
    </source>
</evidence>
<reference evidence="2" key="1">
    <citation type="journal article" date="2014" name="Proc. Natl. Acad. Sci. U.S.A.">
        <title>Extensive sampling of basidiomycete genomes demonstrates inadequacy of the white-rot/brown-rot paradigm for wood decay fungi.</title>
        <authorList>
            <person name="Riley R."/>
            <person name="Salamov A.A."/>
            <person name="Brown D.W."/>
            <person name="Nagy L.G."/>
            <person name="Floudas D."/>
            <person name="Held B.W."/>
            <person name="Levasseur A."/>
            <person name="Lombard V."/>
            <person name="Morin E."/>
            <person name="Otillar R."/>
            <person name="Lindquist E.A."/>
            <person name="Sun H."/>
            <person name="LaButti K.M."/>
            <person name="Schmutz J."/>
            <person name="Jabbour D."/>
            <person name="Luo H."/>
            <person name="Baker S.E."/>
            <person name="Pisabarro A.G."/>
            <person name="Walton J.D."/>
            <person name="Blanchette R.A."/>
            <person name="Henrissat B."/>
            <person name="Martin F."/>
            <person name="Cullen D."/>
            <person name="Hibbett D.S."/>
            <person name="Grigoriev I.V."/>
        </authorList>
    </citation>
    <scope>NUCLEOTIDE SEQUENCE [LARGE SCALE GENOMIC DNA]</scope>
    <source>
        <strain evidence="2">FD-172 SS1</strain>
    </source>
</reference>
<organism evidence="1 2">
    <name type="scientific">Botryobasidium botryosum (strain FD-172 SS1)</name>
    <dbReference type="NCBI Taxonomy" id="930990"/>
    <lineage>
        <taxon>Eukaryota</taxon>
        <taxon>Fungi</taxon>
        <taxon>Dikarya</taxon>
        <taxon>Basidiomycota</taxon>
        <taxon>Agaricomycotina</taxon>
        <taxon>Agaricomycetes</taxon>
        <taxon>Cantharellales</taxon>
        <taxon>Botryobasidiaceae</taxon>
        <taxon>Botryobasidium</taxon>
    </lineage>
</organism>
<dbReference type="SUPFAM" id="SSF52047">
    <property type="entry name" value="RNI-like"/>
    <property type="match status" value="1"/>
</dbReference>